<dbReference type="InterPro" id="IPR005119">
    <property type="entry name" value="LysR_subst-bd"/>
</dbReference>
<dbReference type="InterPro" id="IPR036390">
    <property type="entry name" value="WH_DNA-bd_sf"/>
</dbReference>
<protein>
    <submittedName>
        <fullName evidence="6">Glycine cleavage system transcriptional activator</fullName>
    </submittedName>
</protein>
<dbReference type="SUPFAM" id="SSF53850">
    <property type="entry name" value="Periplasmic binding protein-like II"/>
    <property type="match status" value="1"/>
</dbReference>
<dbReference type="InterPro" id="IPR058163">
    <property type="entry name" value="LysR-type_TF_proteobact-type"/>
</dbReference>
<dbReference type="GO" id="GO:0003700">
    <property type="term" value="F:DNA-binding transcription factor activity"/>
    <property type="evidence" value="ECO:0007669"/>
    <property type="project" value="InterPro"/>
</dbReference>
<dbReference type="PROSITE" id="PS50931">
    <property type="entry name" value="HTH_LYSR"/>
    <property type="match status" value="1"/>
</dbReference>
<evidence type="ECO:0000259" key="5">
    <source>
        <dbReference type="PROSITE" id="PS50931"/>
    </source>
</evidence>
<dbReference type="InterPro" id="IPR000847">
    <property type="entry name" value="LysR_HTH_N"/>
</dbReference>
<dbReference type="Gene3D" id="1.10.10.10">
    <property type="entry name" value="Winged helix-like DNA-binding domain superfamily/Winged helix DNA-binding domain"/>
    <property type="match status" value="1"/>
</dbReference>
<sequence>MGYRLPPLATLRLFEAAARHNSFKQAADELALTPSAVSHGIDRLENWLAIRLFERNGRNLALTQAGRDFLPHVTEGLSMIATGARRISPIVGERRINVSVAPTFARRWLIPRLGRFRAMYPDIHLQIDTSHRQAVFPLDGVDVAIRMGAGPWPMARSELLFREAVIPVASADYLHGILAGDDSIDWARVDLIGVSSVENDWPTWLEAHGMAMPDARQLHFDNIDLALDGAALGLGVALCRLPLCRDVLDRPDIAPLPFAPLPIPTGYWITMPEGREPRREVDAFLRWLRKEAGSAV</sequence>
<name>A0A1Y5TSF5_9PROT</name>
<organism evidence="6 7">
    <name type="scientific">Oceanibacterium hippocampi</name>
    <dbReference type="NCBI Taxonomy" id="745714"/>
    <lineage>
        <taxon>Bacteria</taxon>
        <taxon>Pseudomonadati</taxon>
        <taxon>Pseudomonadota</taxon>
        <taxon>Alphaproteobacteria</taxon>
        <taxon>Sneathiellales</taxon>
        <taxon>Sneathiellaceae</taxon>
        <taxon>Oceanibacterium</taxon>
    </lineage>
</organism>
<keyword evidence="3" id="KW-0238">DNA-binding</keyword>
<dbReference type="Pfam" id="PF03466">
    <property type="entry name" value="LysR_substrate"/>
    <property type="match status" value="1"/>
</dbReference>
<dbReference type="PANTHER" id="PTHR30537">
    <property type="entry name" value="HTH-TYPE TRANSCRIPTIONAL REGULATOR"/>
    <property type="match status" value="1"/>
</dbReference>
<dbReference type="FunFam" id="1.10.10.10:FF:000001">
    <property type="entry name" value="LysR family transcriptional regulator"/>
    <property type="match status" value="1"/>
</dbReference>
<feature type="domain" description="HTH lysR-type" evidence="5">
    <location>
        <begin position="6"/>
        <end position="63"/>
    </location>
</feature>
<dbReference type="PANTHER" id="PTHR30537:SF79">
    <property type="entry name" value="TRANSCRIPTIONAL REGULATOR-RELATED"/>
    <property type="match status" value="1"/>
</dbReference>
<keyword evidence="2" id="KW-0805">Transcription regulation</keyword>
<reference evidence="6 7" key="1">
    <citation type="submission" date="2017-03" db="EMBL/GenBank/DDBJ databases">
        <authorList>
            <person name="Afonso C.L."/>
            <person name="Miller P.J."/>
            <person name="Scott M.A."/>
            <person name="Spackman E."/>
            <person name="Goraichik I."/>
            <person name="Dimitrov K.M."/>
            <person name="Suarez D.L."/>
            <person name="Swayne D.E."/>
        </authorList>
    </citation>
    <scope>NUCLEOTIDE SEQUENCE [LARGE SCALE GENOMIC DNA]</scope>
    <source>
        <strain evidence="6 7">CECT 7691</strain>
    </source>
</reference>
<evidence type="ECO:0000256" key="2">
    <source>
        <dbReference type="ARBA" id="ARBA00023015"/>
    </source>
</evidence>
<dbReference type="SUPFAM" id="SSF46785">
    <property type="entry name" value="Winged helix' DNA-binding domain"/>
    <property type="match status" value="1"/>
</dbReference>
<dbReference type="Gene3D" id="3.40.190.10">
    <property type="entry name" value="Periplasmic binding protein-like II"/>
    <property type="match status" value="2"/>
</dbReference>
<evidence type="ECO:0000313" key="6">
    <source>
        <dbReference type="EMBL" id="SLN71176.1"/>
    </source>
</evidence>
<dbReference type="GO" id="GO:0006351">
    <property type="term" value="P:DNA-templated transcription"/>
    <property type="evidence" value="ECO:0007669"/>
    <property type="project" value="TreeGrafter"/>
</dbReference>
<dbReference type="EMBL" id="FWFR01000003">
    <property type="protein sequence ID" value="SLN71176.1"/>
    <property type="molecule type" value="Genomic_DNA"/>
</dbReference>
<accession>A0A1Y5TSF5</accession>
<dbReference type="RefSeq" id="WP_085884701.1">
    <property type="nucleotide sequence ID" value="NZ_FWFR01000003.1"/>
</dbReference>
<proteinExistence type="inferred from homology"/>
<evidence type="ECO:0000256" key="3">
    <source>
        <dbReference type="ARBA" id="ARBA00023125"/>
    </source>
</evidence>
<dbReference type="GO" id="GO:0043565">
    <property type="term" value="F:sequence-specific DNA binding"/>
    <property type="evidence" value="ECO:0007669"/>
    <property type="project" value="TreeGrafter"/>
</dbReference>
<dbReference type="AlphaFoldDB" id="A0A1Y5TSF5"/>
<comment type="similarity">
    <text evidence="1">Belongs to the LysR transcriptional regulatory family.</text>
</comment>
<gene>
    <name evidence="6" type="primary">gcvA_8</name>
    <name evidence="6" type="ORF">OCH7691_03349</name>
</gene>
<keyword evidence="7" id="KW-1185">Reference proteome</keyword>
<dbReference type="OrthoDB" id="9793571at2"/>
<dbReference type="CDD" id="cd08432">
    <property type="entry name" value="PBP2_GcdR_TrpI_HvrB_AmpR_like"/>
    <property type="match status" value="1"/>
</dbReference>
<dbReference type="Proteomes" id="UP000193200">
    <property type="component" value="Unassembled WGS sequence"/>
</dbReference>
<keyword evidence="4" id="KW-0804">Transcription</keyword>
<evidence type="ECO:0000256" key="4">
    <source>
        <dbReference type="ARBA" id="ARBA00023163"/>
    </source>
</evidence>
<dbReference type="InterPro" id="IPR036388">
    <property type="entry name" value="WH-like_DNA-bd_sf"/>
</dbReference>
<evidence type="ECO:0000313" key="7">
    <source>
        <dbReference type="Proteomes" id="UP000193200"/>
    </source>
</evidence>
<dbReference type="Pfam" id="PF00126">
    <property type="entry name" value="HTH_1"/>
    <property type="match status" value="1"/>
</dbReference>
<dbReference type="InParanoid" id="A0A1Y5TSF5"/>
<evidence type="ECO:0000256" key="1">
    <source>
        <dbReference type="ARBA" id="ARBA00009437"/>
    </source>
</evidence>